<evidence type="ECO:0000256" key="1">
    <source>
        <dbReference type="ARBA" id="ARBA00022722"/>
    </source>
</evidence>
<keyword evidence="4" id="KW-0378">Hydrolase</keyword>
<dbReference type="EMBL" id="MFHJ01000006">
    <property type="protein sequence ID" value="OGF74359.1"/>
    <property type="molecule type" value="Genomic_DNA"/>
</dbReference>
<comment type="caution">
    <text evidence="7">The sequence shown here is derived from an EMBL/GenBank/DDBJ whole genome shotgun (WGS) entry which is preliminary data.</text>
</comment>
<organism evidence="7 8">
    <name type="scientific">Candidatus Giovannonibacteria bacterium RIFCSPHIGHO2_02_43_16</name>
    <dbReference type="NCBI Taxonomy" id="1798331"/>
    <lineage>
        <taxon>Bacteria</taxon>
        <taxon>Candidatus Giovannoniibacteriota</taxon>
    </lineage>
</organism>
<keyword evidence="2" id="KW-0255">Endonuclease</keyword>
<dbReference type="SUPFAM" id="SSF52980">
    <property type="entry name" value="Restriction endonuclease-like"/>
    <property type="match status" value="1"/>
</dbReference>
<dbReference type="Pfam" id="PF03852">
    <property type="entry name" value="Vsr"/>
    <property type="match status" value="1"/>
</dbReference>
<dbReference type="InterPro" id="IPR004603">
    <property type="entry name" value="DNA_mismatch_endonuc_vsr"/>
</dbReference>
<evidence type="ECO:0000256" key="4">
    <source>
        <dbReference type="ARBA" id="ARBA00022801"/>
    </source>
</evidence>
<sequence length="136" mass="16237">MMDVFTKKKRSEIMSKIHARNTKAEVLVFRGLRKKGVYFQKHYKKAKGSPDVALPHKKRAVFIDGDFWHGYKFLKQKQRLPKKYWIAKIEGNMKRDRIATAKLKKEGWKILRVWEHEVIKKPTITVEKISNFLLKK</sequence>
<dbReference type="Gene3D" id="3.40.960.10">
    <property type="entry name" value="VSR Endonuclease"/>
    <property type="match status" value="1"/>
</dbReference>
<comment type="similarity">
    <text evidence="6">Belongs to the Vsr family.</text>
</comment>
<protein>
    <recommendedName>
        <fullName evidence="9">Very short patch repair endonuclease</fullName>
    </recommendedName>
</protein>
<reference evidence="7 8" key="1">
    <citation type="journal article" date="2016" name="Nat. Commun.">
        <title>Thousands of microbial genomes shed light on interconnected biogeochemical processes in an aquifer system.</title>
        <authorList>
            <person name="Anantharaman K."/>
            <person name="Brown C.T."/>
            <person name="Hug L.A."/>
            <person name="Sharon I."/>
            <person name="Castelle C.J."/>
            <person name="Probst A.J."/>
            <person name="Thomas B.C."/>
            <person name="Singh A."/>
            <person name="Wilkins M.J."/>
            <person name="Karaoz U."/>
            <person name="Brodie E.L."/>
            <person name="Williams K.H."/>
            <person name="Hubbard S.S."/>
            <person name="Banfield J.F."/>
        </authorList>
    </citation>
    <scope>NUCLEOTIDE SEQUENCE [LARGE SCALE GENOMIC DNA]</scope>
</reference>
<dbReference type="InterPro" id="IPR011335">
    <property type="entry name" value="Restrct_endonuc-II-like"/>
</dbReference>
<dbReference type="AlphaFoldDB" id="A0A1F5WF64"/>
<evidence type="ECO:0000256" key="5">
    <source>
        <dbReference type="ARBA" id="ARBA00023204"/>
    </source>
</evidence>
<evidence type="ECO:0000256" key="6">
    <source>
        <dbReference type="ARBA" id="ARBA00029466"/>
    </source>
</evidence>
<evidence type="ECO:0000256" key="2">
    <source>
        <dbReference type="ARBA" id="ARBA00022759"/>
    </source>
</evidence>
<dbReference type="GO" id="GO:0006298">
    <property type="term" value="P:mismatch repair"/>
    <property type="evidence" value="ECO:0007669"/>
    <property type="project" value="InterPro"/>
</dbReference>
<dbReference type="CDD" id="cd00221">
    <property type="entry name" value="Vsr"/>
    <property type="match status" value="1"/>
</dbReference>
<evidence type="ECO:0000256" key="3">
    <source>
        <dbReference type="ARBA" id="ARBA00022763"/>
    </source>
</evidence>
<dbReference type="STRING" id="1798331.A2W57_02885"/>
<evidence type="ECO:0008006" key="9">
    <source>
        <dbReference type="Google" id="ProtNLM"/>
    </source>
</evidence>
<proteinExistence type="inferred from homology"/>
<dbReference type="GO" id="GO:0016787">
    <property type="term" value="F:hydrolase activity"/>
    <property type="evidence" value="ECO:0007669"/>
    <property type="project" value="UniProtKB-KW"/>
</dbReference>
<keyword evidence="1" id="KW-0540">Nuclease</keyword>
<keyword evidence="3" id="KW-0227">DNA damage</keyword>
<keyword evidence="5" id="KW-0234">DNA repair</keyword>
<dbReference type="NCBIfam" id="TIGR00632">
    <property type="entry name" value="vsr"/>
    <property type="match status" value="1"/>
</dbReference>
<evidence type="ECO:0000313" key="7">
    <source>
        <dbReference type="EMBL" id="OGF74359.1"/>
    </source>
</evidence>
<dbReference type="Proteomes" id="UP000178276">
    <property type="component" value="Unassembled WGS sequence"/>
</dbReference>
<gene>
    <name evidence="7" type="ORF">A2W57_02885</name>
</gene>
<name>A0A1F5WF64_9BACT</name>
<dbReference type="GO" id="GO:0004519">
    <property type="term" value="F:endonuclease activity"/>
    <property type="evidence" value="ECO:0007669"/>
    <property type="project" value="UniProtKB-KW"/>
</dbReference>
<evidence type="ECO:0000313" key="8">
    <source>
        <dbReference type="Proteomes" id="UP000178276"/>
    </source>
</evidence>
<accession>A0A1F5WF64</accession>